<dbReference type="PANTHER" id="PTHR38446">
    <property type="entry name" value="BLL0914 PROTEIN"/>
    <property type="match status" value="1"/>
</dbReference>
<dbReference type="PANTHER" id="PTHR38446:SF1">
    <property type="entry name" value="BLL0914 PROTEIN"/>
    <property type="match status" value="1"/>
</dbReference>
<feature type="transmembrane region" description="Helical" evidence="1">
    <location>
        <begin position="80"/>
        <end position="100"/>
    </location>
</feature>
<reference evidence="2" key="1">
    <citation type="submission" date="2016-06" db="EMBL/GenBank/DDBJ databases">
        <title>Identification of putative biosynthetic pathways for the production of bioactive secondary metabolites by the marine actinomycete Kocuria kristinae RUTW2-3.</title>
        <authorList>
            <person name="Waterworth S.C."/>
            <person name="Walmsley T.A."/>
            <person name="Matongo T."/>
            <person name="Davies-Coleman M.T."/>
            <person name="Dorrington R.A."/>
        </authorList>
    </citation>
    <scope>NUCLEOTIDE SEQUENCE [LARGE SCALE GENOMIC DNA]</scope>
    <source>
        <strain evidence="2">RUTW2-3</strain>
    </source>
</reference>
<protein>
    <recommendedName>
        <fullName evidence="4">Epimerase</fullName>
    </recommendedName>
</protein>
<dbReference type="RefSeq" id="WP_055684678.1">
    <property type="nucleotide sequence ID" value="NZ_JAQDNX010000001.1"/>
</dbReference>
<dbReference type="InterPro" id="IPR009732">
    <property type="entry name" value="DUF1304"/>
</dbReference>
<gene>
    <name evidence="2" type="ORF">AN277_0207195</name>
</gene>
<keyword evidence="1" id="KW-0472">Membrane</keyword>
<evidence type="ECO:0008006" key="4">
    <source>
        <dbReference type="Google" id="ProtNLM"/>
    </source>
</evidence>
<dbReference type="AlphaFoldDB" id="A0A199NSM2"/>
<dbReference type="Proteomes" id="UP000053171">
    <property type="component" value="Unassembled WGS sequence"/>
</dbReference>
<organism evidence="2 3">
    <name type="scientific">Rothia kristinae</name>
    <dbReference type="NCBI Taxonomy" id="37923"/>
    <lineage>
        <taxon>Bacteria</taxon>
        <taxon>Bacillati</taxon>
        <taxon>Actinomycetota</taxon>
        <taxon>Actinomycetes</taxon>
        <taxon>Micrococcales</taxon>
        <taxon>Micrococcaceae</taxon>
        <taxon>Rothia</taxon>
    </lineage>
</organism>
<keyword evidence="1" id="KW-1133">Transmembrane helix</keyword>
<name>A0A199NSM2_9MICC</name>
<feature type="transmembrane region" description="Helical" evidence="1">
    <location>
        <begin position="6"/>
        <end position="25"/>
    </location>
</feature>
<feature type="transmembrane region" description="Helical" evidence="1">
    <location>
        <begin position="55"/>
        <end position="74"/>
    </location>
</feature>
<evidence type="ECO:0000313" key="3">
    <source>
        <dbReference type="Proteomes" id="UP000053171"/>
    </source>
</evidence>
<feature type="transmembrane region" description="Helical" evidence="1">
    <location>
        <begin position="112"/>
        <end position="128"/>
    </location>
</feature>
<proteinExistence type="predicted"/>
<keyword evidence="3" id="KW-1185">Reference proteome</keyword>
<evidence type="ECO:0000313" key="2">
    <source>
        <dbReference type="EMBL" id="OAX51701.1"/>
    </source>
</evidence>
<dbReference type="EMBL" id="LJBJ02000013">
    <property type="protein sequence ID" value="OAX51701.1"/>
    <property type="molecule type" value="Genomic_DNA"/>
</dbReference>
<evidence type="ECO:0000256" key="1">
    <source>
        <dbReference type="SAM" id="Phobius"/>
    </source>
</evidence>
<comment type="caution">
    <text evidence="2">The sequence shown here is derived from an EMBL/GenBank/DDBJ whole genome shotgun (WGS) entry which is preliminary data.</text>
</comment>
<keyword evidence="1" id="KW-0812">Transmembrane</keyword>
<accession>A0A199NSM2</accession>
<sequence length="129" mass="13127">MTVLAQILALLAAALHVVIFVLESLRWESPRARGVFGTSPEEAAATRELAFNQGFYNLFLAVLAALGAICWFAGADTVGLTLGIAGLGSMLGAALVLFCSSPGQRGAAVKQGTLPLLALLCLGAGALLG</sequence>
<dbReference type="Pfam" id="PF06993">
    <property type="entry name" value="DUF1304"/>
    <property type="match status" value="1"/>
</dbReference>